<dbReference type="RefSeq" id="WP_092987474.1">
    <property type="nucleotide sequence ID" value="NZ_FNFY01000024.1"/>
</dbReference>
<keyword evidence="2" id="KW-1185">Reference proteome</keyword>
<dbReference type="InterPro" id="IPR011008">
    <property type="entry name" value="Dimeric_a/b-barrel"/>
</dbReference>
<dbReference type="Proteomes" id="UP000199008">
    <property type="component" value="Unassembled WGS sequence"/>
</dbReference>
<accession>A0A1G9HJK9</accession>
<organism evidence="1 2">
    <name type="scientific">Lacicoccus qingdaonensis</name>
    <dbReference type="NCBI Taxonomy" id="576118"/>
    <lineage>
        <taxon>Bacteria</taxon>
        <taxon>Bacillati</taxon>
        <taxon>Bacillota</taxon>
        <taxon>Bacilli</taxon>
        <taxon>Bacillales</taxon>
        <taxon>Salinicoccaceae</taxon>
        <taxon>Lacicoccus</taxon>
    </lineage>
</organism>
<name>A0A1G9HJK9_9BACL</name>
<evidence type="ECO:0000313" key="2">
    <source>
        <dbReference type="Proteomes" id="UP000199008"/>
    </source>
</evidence>
<protein>
    <recommendedName>
        <fullName evidence="3">Signal transduction protein TRAP</fullName>
    </recommendedName>
</protein>
<dbReference type="SUPFAM" id="SSF54909">
    <property type="entry name" value="Dimeric alpha+beta barrel"/>
    <property type="match status" value="1"/>
</dbReference>
<dbReference type="EMBL" id="FNFY01000024">
    <property type="protein sequence ID" value="SDL13178.1"/>
    <property type="molecule type" value="Genomic_DNA"/>
</dbReference>
<reference evidence="2" key="1">
    <citation type="submission" date="2016-10" db="EMBL/GenBank/DDBJ databases">
        <authorList>
            <person name="Varghese N."/>
            <person name="Submissions S."/>
        </authorList>
    </citation>
    <scope>NUCLEOTIDE SEQUENCE [LARGE SCALE GENOMIC DNA]</scope>
    <source>
        <strain evidence="2">CGMCC 1.8895</strain>
    </source>
</reference>
<dbReference type="STRING" id="576118.SAMN05216216_12414"/>
<gene>
    <name evidence="1" type="ORF">SAMN05216216_12414</name>
</gene>
<dbReference type="AlphaFoldDB" id="A0A1G9HJK9"/>
<dbReference type="Gene3D" id="3.30.70.100">
    <property type="match status" value="1"/>
</dbReference>
<dbReference type="OrthoDB" id="2352283at2"/>
<proteinExistence type="predicted"/>
<sequence>MILYITTGTVRYLETLQDRHPDLMLNAVGQDAMLYREGEEENPVFESASEYDILYSHGVMSQENTAAVHYIPVSGSGEASILGHFSDLNQKLQNVKGLTAYRIGRALHKDSFIVFTQWADSATITDFKDTDIYEDYLAPGAVKKFRDIGSVFHSSISSKTYLPLEENRKKFEEIPEEEREDY</sequence>
<evidence type="ECO:0000313" key="1">
    <source>
        <dbReference type="EMBL" id="SDL13178.1"/>
    </source>
</evidence>
<evidence type="ECO:0008006" key="3">
    <source>
        <dbReference type="Google" id="ProtNLM"/>
    </source>
</evidence>